<dbReference type="AlphaFoldDB" id="A0A1D1VD72"/>
<dbReference type="GO" id="GO:0005739">
    <property type="term" value="C:mitochondrion"/>
    <property type="evidence" value="ECO:0007669"/>
    <property type="project" value="TreeGrafter"/>
</dbReference>
<dbReference type="PRINTS" id="PR00072">
    <property type="entry name" value="MALOXRDTASE"/>
</dbReference>
<feature type="transmembrane region" description="Helical" evidence="9">
    <location>
        <begin position="306"/>
        <end position="328"/>
    </location>
</feature>
<dbReference type="STRING" id="947166.A0A1D1VD72"/>
<dbReference type="PANTHER" id="PTHR23406">
    <property type="entry name" value="MALIC ENZYME-RELATED"/>
    <property type="match status" value="1"/>
</dbReference>
<dbReference type="Pfam" id="PF03949">
    <property type="entry name" value="Malic_M"/>
    <property type="match status" value="1"/>
</dbReference>
<feature type="active site" description="Proton acceptor" evidence="5">
    <location>
        <position position="182"/>
    </location>
</feature>
<evidence type="ECO:0000313" key="13">
    <source>
        <dbReference type="Proteomes" id="UP000186922"/>
    </source>
</evidence>
<dbReference type="SUPFAM" id="SSF53223">
    <property type="entry name" value="Aminoacid dehydrogenase-like, N-terminal domain"/>
    <property type="match status" value="1"/>
</dbReference>
<dbReference type="PROSITE" id="PS00331">
    <property type="entry name" value="MALIC_ENZYMES"/>
    <property type="match status" value="1"/>
</dbReference>
<dbReference type="InterPro" id="IPR001891">
    <property type="entry name" value="Malic_OxRdtase"/>
</dbReference>
<feature type="binding site" evidence="6">
    <location>
        <position position="418"/>
    </location>
    <ligand>
        <name>(S)-malate</name>
        <dbReference type="ChEBI" id="CHEBI:15589"/>
    </ligand>
</feature>
<feature type="binding site" evidence="7">
    <location>
        <position position="254"/>
    </location>
    <ligand>
        <name>a divalent metal cation</name>
        <dbReference type="ChEBI" id="CHEBI:60240"/>
    </ligand>
</feature>
<feature type="binding site" evidence="7">
    <location>
        <position position="255"/>
    </location>
    <ligand>
        <name>a divalent metal cation</name>
        <dbReference type="ChEBI" id="CHEBI:60240"/>
    </ligand>
</feature>
<dbReference type="InterPro" id="IPR012301">
    <property type="entry name" value="Malic_N_dom"/>
</dbReference>
<evidence type="ECO:0000256" key="3">
    <source>
        <dbReference type="ARBA" id="ARBA00022723"/>
    </source>
</evidence>
<evidence type="ECO:0000256" key="6">
    <source>
        <dbReference type="PIRSR" id="PIRSR000106-2"/>
    </source>
</evidence>
<feature type="binding site" evidence="7">
    <location>
        <position position="278"/>
    </location>
    <ligand>
        <name>a divalent metal cation</name>
        <dbReference type="ChEBI" id="CHEBI:60240"/>
    </ligand>
</feature>
<dbReference type="GO" id="GO:0006108">
    <property type="term" value="P:malate metabolic process"/>
    <property type="evidence" value="ECO:0007669"/>
    <property type="project" value="TreeGrafter"/>
</dbReference>
<evidence type="ECO:0000313" key="12">
    <source>
        <dbReference type="EMBL" id="GAU98022.1"/>
    </source>
</evidence>
<evidence type="ECO:0000256" key="5">
    <source>
        <dbReference type="PIRSR" id="PIRSR000106-1"/>
    </source>
</evidence>
<comment type="similarity">
    <text evidence="2 8">Belongs to the malic enzymes family.</text>
</comment>
<dbReference type="FunFam" id="3.40.50.720:FF:000060">
    <property type="entry name" value="Malic enzyme"/>
    <property type="match status" value="1"/>
</dbReference>
<keyword evidence="9" id="KW-1133">Transmembrane helix</keyword>
<dbReference type="InterPro" id="IPR036291">
    <property type="entry name" value="NAD(P)-bd_dom_sf"/>
</dbReference>
<dbReference type="GO" id="GO:0004473">
    <property type="term" value="F:malate dehydrogenase (decarboxylating) (NADP+) activity"/>
    <property type="evidence" value="ECO:0007669"/>
    <property type="project" value="TreeGrafter"/>
</dbReference>
<evidence type="ECO:0000256" key="7">
    <source>
        <dbReference type="PIRSR" id="PIRSR000106-3"/>
    </source>
</evidence>
<comment type="cofactor">
    <cofactor evidence="1">
        <name>Mn(2+)</name>
        <dbReference type="ChEBI" id="CHEBI:29035"/>
    </cofactor>
</comment>
<evidence type="ECO:0000256" key="8">
    <source>
        <dbReference type="RuleBase" id="RU003426"/>
    </source>
</evidence>
<dbReference type="Proteomes" id="UP000186922">
    <property type="component" value="Unassembled WGS sequence"/>
</dbReference>
<dbReference type="Gene3D" id="3.40.50.720">
    <property type="entry name" value="NAD(P)-binding Rossmann-like Domain"/>
    <property type="match status" value="1"/>
</dbReference>
<dbReference type="FunFam" id="3.40.50.10380:FF:000004">
    <property type="entry name" value="Malic enzyme"/>
    <property type="match status" value="1"/>
</dbReference>
<dbReference type="PANTHER" id="PTHR23406:SF90">
    <property type="entry name" value="MALIC ENZYME-RELATED"/>
    <property type="match status" value="1"/>
</dbReference>
<dbReference type="EMBL" id="BDGG01000004">
    <property type="protein sequence ID" value="GAU98022.1"/>
    <property type="molecule type" value="Genomic_DNA"/>
</dbReference>
<dbReference type="SMART" id="SM00919">
    <property type="entry name" value="Malic_M"/>
    <property type="match status" value="1"/>
</dbReference>
<dbReference type="GO" id="GO:0046872">
    <property type="term" value="F:metal ion binding"/>
    <property type="evidence" value="ECO:0007669"/>
    <property type="project" value="UniProtKB-KW"/>
</dbReference>
<dbReference type="OrthoDB" id="5365701at2759"/>
<dbReference type="Pfam" id="PF00390">
    <property type="entry name" value="malic"/>
    <property type="match status" value="1"/>
</dbReference>
<name>A0A1D1VD72_RAMVA</name>
<feature type="binding site" evidence="6">
    <location>
        <position position="164"/>
    </location>
    <ligand>
        <name>(S)-malate</name>
        <dbReference type="ChEBI" id="CHEBI:15589"/>
    </ligand>
</feature>
<organism evidence="12 13">
    <name type="scientific">Ramazzottius varieornatus</name>
    <name type="common">Water bear</name>
    <name type="synonym">Tardigrade</name>
    <dbReference type="NCBI Taxonomy" id="947166"/>
    <lineage>
        <taxon>Eukaryota</taxon>
        <taxon>Metazoa</taxon>
        <taxon>Ecdysozoa</taxon>
        <taxon>Tardigrada</taxon>
        <taxon>Eutardigrada</taxon>
        <taxon>Parachela</taxon>
        <taxon>Hypsibioidea</taxon>
        <taxon>Ramazzottiidae</taxon>
        <taxon>Ramazzottius</taxon>
    </lineage>
</organism>
<keyword evidence="13" id="KW-1185">Reference proteome</keyword>
<dbReference type="NCBIfam" id="NF010052">
    <property type="entry name" value="PRK13529.1"/>
    <property type="match status" value="1"/>
</dbReference>
<proteinExistence type="inferred from homology"/>
<dbReference type="GO" id="GO:0051287">
    <property type="term" value="F:NAD binding"/>
    <property type="evidence" value="ECO:0007669"/>
    <property type="project" value="InterPro"/>
</dbReference>
<feature type="active site" description="Proton donor" evidence="5">
    <location>
        <position position="111"/>
    </location>
</feature>
<keyword evidence="9" id="KW-0472">Membrane</keyword>
<dbReference type="SMART" id="SM01274">
    <property type="entry name" value="malic"/>
    <property type="match status" value="1"/>
</dbReference>
<keyword evidence="4 8" id="KW-0560">Oxidoreductase</keyword>
<evidence type="ECO:0000256" key="9">
    <source>
        <dbReference type="SAM" id="Phobius"/>
    </source>
</evidence>
<protein>
    <recommendedName>
        <fullName evidence="8">Malic enzyme</fullName>
    </recommendedName>
</protein>
<keyword evidence="9" id="KW-0812">Transmembrane</keyword>
<comment type="cofactor">
    <cofactor evidence="7">
        <name>Mg(2+)</name>
        <dbReference type="ChEBI" id="CHEBI:18420"/>
    </cofactor>
    <cofactor evidence="7">
        <name>Mn(2+)</name>
        <dbReference type="ChEBI" id="CHEBI:29035"/>
    </cofactor>
    <text evidence="7">Divalent metal cations. Prefers magnesium or manganese.</text>
</comment>
<dbReference type="SUPFAM" id="SSF51735">
    <property type="entry name" value="NAD(P)-binding Rossmann-fold domains"/>
    <property type="match status" value="1"/>
</dbReference>
<dbReference type="InterPro" id="IPR012302">
    <property type="entry name" value="Malic_NAD-bd"/>
</dbReference>
<sequence length="588" mass="65519">MVRSSSLLRAVSKDQTILGLRNRGIDILRNPRTNKGMAFTLPERQVLGIHGLLPPTVLTQEEQMYRTMQSFTRQPTDLDRYVLLAGLQDRNEKLFYRLLSENVESMMPIVYTPTVGLACQKFGLIYRRPRGLFLTIHDRGHIFELLSNWPEEAVKAIVVTDGERILGLGDLGAFGMGIPIGKLALYTALGGVKPHQCLPIVLDVGTDNDDLLSNKMYIGLRQKRERGPAYDELVEELMQAATERWGRNVLIQFEDFANANAQRLLDKYQMHYNTFNDDIQGTAGVALAGLLASLRISGIRMRDHKVFFMGAGSAACGIASFLALQMVIEGMTEAEALDRIWMFDADGLVVNERPAGMSGTKARFAKNHKHMSDFEEVIGEIKPSILIGACATGGVFTKNILNKMASWNERPVIFALSNPTSKAECTAEEAYVHTDGRGIFASGSPFDPVVYKGKTYRPGQGNNSYIFPGVGLGAIVAQMKHISDKVFLRAATTCAEMVTEADLEQGRLYPPLSNIRAVSLRIAVETINEAFEDGSASIDPKPQDVEEFVKSKMYDYKYDSFLPIMYDWPEEAGHEISDEKFMHFKEMI</sequence>
<evidence type="ECO:0000256" key="4">
    <source>
        <dbReference type="ARBA" id="ARBA00023002"/>
    </source>
</evidence>
<dbReference type="CDD" id="cd05312">
    <property type="entry name" value="NAD_bind_1_malic_enz"/>
    <property type="match status" value="1"/>
</dbReference>
<keyword evidence="3 7" id="KW-0479">Metal-binding</keyword>
<evidence type="ECO:0000256" key="1">
    <source>
        <dbReference type="ARBA" id="ARBA00001936"/>
    </source>
</evidence>
<gene>
    <name evidence="12" type="primary">RvY_09226-1</name>
    <name evidence="12" type="synonym">RvY_09226.1</name>
    <name evidence="12" type="ORF">RvY_09226</name>
</gene>
<comment type="caution">
    <text evidence="12">The sequence shown here is derived from an EMBL/GenBank/DDBJ whole genome shotgun (WGS) entry which is preliminary data.</text>
</comment>
<reference evidence="12 13" key="1">
    <citation type="journal article" date="2016" name="Nat. Commun.">
        <title>Extremotolerant tardigrade genome and improved radiotolerance of human cultured cells by tardigrade-unique protein.</title>
        <authorList>
            <person name="Hashimoto T."/>
            <person name="Horikawa D.D."/>
            <person name="Saito Y."/>
            <person name="Kuwahara H."/>
            <person name="Kozuka-Hata H."/>
            <person name="Shin-I T."/>
            <person name="Minakuchi Y."/>
            <person name="Ohishi K."/>
            <person name="Motoyama A."/>
            <person name="Aizu T."/>
            <person name="Enomoto A."/>
            <person name="Kondo K."/>
            <person name="Tanaka S."/>
            <person name="Hara Y."/>
            <person name="Koshikawa S."/>
            <person name="Sagara H."/>
            <person name="Miura T."/>
            <person name="Yokobori S."/>
            <person name="Miyagawa K."/>
            <person name="Suzuki Y."/>
            <person name="Kubo T."/>
            <person name="Oyama M."/>
            <person name="Kohara Y."/>
            <person name="Fujiyama A."/>
            <person name="Arakawa K."/>
            <person name="Katayama T."/>
            <person name="Toyoda A."/>
            <person name="Kunieda T."/>
        </authorList>
    </citation>
    <scope>NUCLEOTIDE SEQUENCE [LARGE SCALE GENOMIC DNA]</scope>
    <source>
        <strain evidence="12 13">YOKOZUNA-1</strain>
    </source>
</reference>
<feature type="binding site" evidence="6">
    <location>
        <position position="462"/>
    </location>
    <ligand>
        <name>(S)-malate</name>
        <dbReference type="ChEBI" id="CHEBI:15589"/>
    </ligand>
</feature>
<feature type="domain" description="Malic enzyme N-terminal" evidence="11">
    <location>
        <begin position="88"/>
        <end position="269"/>
    </location>
</feature>
<feature type="domain" description="Malic enzyme NAD-binding" evidence="10">
    <location>
        <begin position="279"/>
        <end position="531"/>
    </location>
</feature>
<evidence type="ECO:0000256" key="2">
    <source>
        <dbReference type="ARBA" id="ARBA00008785"/>
    </source>
</evidence>
<evidence type="ECO:0000259" key="10">
    <source>
        <dbReference type="SMART" id="SM00919"/>
    </source>
</evidence>
<dbReference type="InterPro" id="IPR046346">
    <property type="entry name" value="Aminoacid_DH-like_N_sf"/>
</dbReference>
<dbReference type="Gene3D" id="3.40.50.10380">
    <property type="entry name" value="Malic enzyme, N-terminal domain"/>
    <property type="match status" value="1"/>
</dbReference>
<dbReference type="InterPro" id="IPR037062">
    <property type="entry name" value="Malic_N_dom_sf"/>
</dbReference>
<evidence type="ECO:0000259" key="11">
    <source>
        <dbReference type="SMART" id="SM01274"/>
    </source>
</evidence>
<dbReference type="InterPro" id="IPR015884">
    <property type="entry name" value="Malic_enzyme_CS"/>
</dbReference>
<dbReference type="PIRSF" id="PIRSF000106">
    <property type="entry name" value="ME"/>
    <property type="match status" value="1"/>
</dbReference>
<accession>A0A1D1VD72</accession>